<protein>
    <submittedName>
        <fullName evidence="2">FHA domain-containing protein</fullName>
    </submittedName>
</protein>
<proteinExistence type="predicted"/>
<evidence type="ECO:0000313" key="3">
    <source>
        <dbReference type="Proteomes" id="UP001164706"/>
    </source>
</evidence>
<sequence>MAVTPRLEIDLRFAVQGADGGGPLAGTVSANGTHATVTLDEGMVRLPGTRSSLALARTVGAELARLGLTASLRTRHGVVGTAGAVRAPWFQRLISRSPHLRLGSLGALRALRRDGRSPDAQSITLPPPTLLPLAPTVMRGSHRRVTTTHYLPGSGRPRLIFAVASGTWDGKPPREFALLPEVTRIGSSPSADLVLPGLEAEHARIVHTDDDEYVLHLTDPRLRDGAPVLLDQPPDGRILRTGALIALGDWRLAFFREEFADHGRPFGGRVGGEFAVQKPQPERSTRSRPTLPPPPG</sequence>
<dbReference type="KEGG" id="mdb:OVN18_04905"/>
<evidence type="ECO:0000313" key="2">
    <source>
        <dbReference type="EMBL" id="WAB82345.1"/>
    </source>
</evidence>
<dbReference type="SUPFAM" id="SSF49879">
    <property type="entry name" value="SMAD/FHA domain"/>
    <property type="match status" value="1"/>
</dbReference>
<organism evidence="2 3">
    <name type="scientific">Microcella daejeonensis</name>
    <dbReference type="NCBI Taxonomy" id="2994971"/>
    <lineage>
        <taxon>Bacteria</taxon>
        <taxon>Bacillati</taxon>
        <taxon>Actinomycetota</taxon>
        <taxon>Actinomycetes</taxon>
        <taxon>Micrococcales</taxon>
        <taxon>Microbacteriaceae</taxon>
        <taxon>Microcella</taxon>
    </lineage>
</organism>
<evidence type="ECO:0000256" key="1">
    <source>
        <dbReference type="SAM" id="MobiDB-lite"/>
    </source>
</evidence>
<accession>A0A9E8MMG3</accession>
<reference evidence="2" key="1">
    <citation type="submission" date="2022-11" db="EMBL/GenBank/DDBJ databases">
        <title>Description of Microcella daejonensis nov. sp, isolated from riverside soil.</title>
        <authorList>
            <person name="Molina K.M."/>
            <person name="Kim S.B."/>
        </authorList>
    </citation>
    <scope>NUCLEOTIDE SEQUENCE</scope>
    <source>
        <strain evidence="2">MMS21-STM12</strain>
    </source>
</reference>
<dbReference type="Proteomes" id="UP001164706">
    <property type="component" value="Chromosome"/>
</dbReference>
<gene>
    <name evidence="2" type="ORF">OVN18_04905</name>
</gene>
<dbReference type="CDD" id="cd00060">
    <property type="entry name" value="FHA"/>
    <property type="match status" value="1"/>
</dbReference>
<keyword evidence="3" id="KW-1185">Reference proteome</keyword>
<dbReference type="EMBL" id="CP113089">
    <property type="protein sequence ID" value="WAB82345.1"/>
    <property type="molecule type" value="Genomic_DNA"/>
</dbReference>
<dbReference type="AlphaFoldDB" id="A0A9E8MMG3"/>
<dbReference type="Gene3D" id="2.60.200.20">
    <property type="match status" value="1"/>
</dbReference>
<dbReference type="RefSeq" id="WP_267782334.1">
    <property type="nucleotide sequence ID" value="NZ_CP113089.1"/>
</dbReference>
<name>A0A9E8MMG3_9MICO</name>
<feature type="region of interest" description="Disordered" evidence="1">
    <location>
        <begin position="266"/>
        <end position="296"/>
    </location>
</feature>
<dbReference type="InterPro" id="IPR008984">
    <property type="entry name" value="SMAD_FHA_dom_sf"/>
</dbReference>